<sequence>MKPLFLKSFNDWEVEEAESFLEWLHGKRVHRDVEDMVFWTETKSGKFSVKSLYYALELDNGQPFSFSFKLHLERVGNKGFCTTCMRTVLLVEDNERGNKEMGQGATQGVCTSKLKCNLGHRDSVSADLVGCGEDVGGKDVESKENFVDSYKNFVSFSEYLGLPMEGFDKEVDSLLRKLEA</sequence>
<evidence type="ECO:0000313" key="2">
    <source>
        <dbReference type="Proteomes" id="UP000288805"/>
    </source>
</evidence>
<reference evidence="1 2" key="1">
    <citation type="journal article" date="2018" name="PLoS Genet.">
        <title>Population sequencing reveals clonal diversity and ancestral inbreeding in the grapevine cultivar Chardonnay.</title>
        <authorList>
            <person name="Roach M.J."/>
            <person name="Johnson D.L."/>
            <person name="Bohlmann J."/>
            <person name="van Vuuren H.J."/>
            <person name="Jones S.J."/>
            <person name="Pretorius I.S."/>
            <person name="Schmidt S.A."/>
            <person name="Borneman A.R."/>
        </authorList>
    </citation>
    <scope>NUCLEOTIDE SEQUENCE [LARGE SCALE GENOMIC DNA]</scope>
    <source>
        <strain evidence="2">cv. Chardonnay</strain>
        <tissue evidence="1">Leaf</tissue>
    </source>
</reference>
<dbReference type="AlphaFoldDB" id="A0A438EV06"/>
<dbReference type="EMBL" id="QGNW01001179">
    <property type="protein sequence ID" value="RVW51539.1"/>
    <property type="molecule type" value="Genomic_DNA"/>
</dbReference>
<proteinExistence type="predicted"/>
<comment type="caution">
    <text evidence="1">The sequence shown here is derived from an EMBL/GenBank/DDBJ whole genome shotgun (WGS) entry which is preliminary data.</text>
</comment>
<gene>
    <name evidence="1" type="ORF">CK203_066768</name>
</gene>
<evidence type="ECO:0000313" key="1">
    <source>
        <dbReference type="EMBL" id="RVW51539.1"/>
    </source>
</evidence>
<protein>
    <submittedName>
        <fullName evidence="1">Uncharacterized protein</fullName>
    </submittedName>
</protein>
<organism evidence="1 2">
    <name type="scientific">Vitis vinifera</name>
    <name type="common">Grape</name>
    <dbReference type="NCBI Taxonomy" id="29760"/>
    <lineage>
        <taxon>Eukaryota</taxon>
        <taxon>Viridiplantae</taxon>
        <taxon>Streptophyta</taxon>
        <taxon>Embryophyta</taxon>
        <taxon>Tracheophyta</taxon>
        <taxon>Spermatophyta</taxon>
        <taxon>Magnoliopsida</taxon>
        <taxon>eudicotyledons</taxon>
        <taxon>Gunneridae</taxon>
        <taxon>Pentapetalae</taxon>
        <taxon>rosids</taxon>
        <taxon>Vitales</taxon>
        <taxon>Vitaceae</taxon>
        <taxon>Viteae</taxon>
        <taxon>Vitis</taxon>
    </lineage>
</organism>
<name>A0A438EV06_VITVI</name>
<accession>A0A438EV06</accession>
<dbReference type="Proteomes" id="UP000288805">
    <property type="component" value="Unassembled WGS sequence"/>
</dbReference>